<keyword evidence="6 9" id="KW-0067">ATP-binding</keyword>
<comment type="subcellular location">
    <subcellularLocation>
        <location evidence="1">Cell inner membrane</location>
        <topology evidence="1">Peripheral membrane protein</topology>
    </subcellularLocation>
</comment>
<dbReference type="AlphaFoldDB" id="A0AAW9QA47"/>
<dbReference type="GO" id="GO:0005524">
    <property type="term" value="F:ATP binding"/>
    <property type="evidence" value="ECO:0007669"/>
    <property type="project" value="UniProtKB-KW"/>
</dbReference>
<dbReference type="PROSITE" id="PS50893">
    <property type="entry name" value="ABC_TRANSPORTER_2"/>
    <property type="match status" value="2"/>
</dbReference>
<comment type="similarity">
    <text evidence="2">Belongs to the ABC transporter superfamily.</text>
</comment>
<dbReference type="Pfam" id="PF00005">
    <property type="entry name" value="ABC_tran"/>
    <property type="match status" value="2"/>
</dbReference>
<evidence type="ECO:0000256" key="5">
    <source>
        <dbReference type="ARBA" id="ARBA00022741"/>
    </source>
</evidence>
<dbReference type="PANTHER" id="PTHR43297">
    <property type="entry name" value="OLIGOPEPTIDE TRANSPORT ATP-BINDING PROTEIN APPD"/>
    <property type="match status" value="1"/>
</dbReference>
<gene>
    <name evidence="9" type="ORF">V4F39_04880</name>
</gene>
<evidence type="ECO:0000256" key="1">
    <source>
        <dbReference type="ARBA" id="ARBA00004417"/>
    </source>
</evidence>
<feature type="domain" description="ABC transporter" evidence="8">
    <location>
        <begin position="6"/>
        <end position="247"/>
    </location>
</feature>
<organism evidence="9 10">
    <name type="scientific">Aquincola agrisoli</name>
    <dbReference type="NCBI Taxonomy" id="3119538"/>
    <lineage>
        <taxon>Bacteria</taxon>
        <taxon>Pseudomonadati</taxon>
        <taxon>Pseudomonadota</taxon>
        <taxon>Betaproteobacteria</taxon>
        <taxon>Burkholderiales</taxon>
        <taxon>Sphaerotilaceae</taxon>
        <taxon>Aquincola</taxon>
    </lineage>
</organism>
<evidence type="ECO:0000256" key="6">
    <source>
        <dbReference type="ARBA" id="ARBA00022840"/>
    </source>
</evidence>
<dbReference type="RefSeq" id="WP_332288184.1">
    <property type="nucleotide sequence ID" value="NZ_JAZIBG010000017.1"/>
</dbReference>
<dbReference type="InterPro" id="IPR017871">
    <property type="entry name" value="ABC_transporter-like_CS"/>
</dbReference>
<dbReference type="Proteomes" id="UP001336250">
    <property type="component" value="Unassembled WGS sequence"/>
</dbReference>
<dbReference type="GO" id="GO:0016887">
    <property type="term" value="F:ATP hydrolysis activity"/>
    <property type="evidence" value="ECO:0007669"/>
    <property type="project" value="InterPro"/>
</dbReference>
<evidence type="ECO:0000256" key="7">
    <source>
        <dbReference type="ARBA" id="ARBA00023136"/>
    </source>
</evidence>
<evidence type="ECO:0000256" key="2">
    <source>
        <dbReference type="ARBA" id="ARBA00005417"/>
    </source>
</evidence>
<keyword evidence="3" id="KW-0813">Transport</keyword>
<dbReference type="EMBL" id="JAZIBG010000017">
    <property type="protein sequence ID" value="MEF7613238.1"/>
    <property type="molecule type" value="Genomic_DNA"/>
</dbReference>
<evidence type="ECO:0000256" key="3">
    <source>
        <dbReference type="ARBA" id="ARBA00022448"/>
    </source>
</evidence>
<keyword evidence="7" id="KW-0472">Membrane</keyword>
<dbReference type="SMART" id="SM00382">
    <property type="entry name" value="AAA"/>
    <property type="match status" value="2"/>
</dbReference>
<keyword evidence="4" id="KW-1003">Cell membrane</keyword>
<evidence type="ECO:0000313" key="9">
    <source>
        <dbReference type="EMBL" id="MEF7613238.1"/>
    </source>
</evidence>
<reference evidence="9 10" key="1">
    <citation type="submission" date="2024-02" db="EMBL/GenBank/DDBJ databases">
        <title>Genome sequence of Aquincola sp. MAHUQ-54.</title>
        <authorList>
            <person name="Huq M.A."/>
        </authorList>
    </citation>
    <scope>NUCLEOTIDE SEQUENCE [LARGE SCALE GENOMIC DNA]</scope>
    <source>
        <strain evidence="9 10">MAHUQ-54</strain>
    </source>
</reference>
<dbReference type="Gene3D" id="3.40.50.300">
    <property type="entry name" value="P-loop containing nucleotide triphosphate hydrolases"/>
    <property type="match status" value="2"/>
</dbReference>
<dbReference type="InterPro" id="IPR003593">
    <property type="entry name" value="AAA+_ATPase"/>
</dbReference>
<accession>A0AAW9QA47</accession>
<name>A0AAW9QA47_9BURK</name>
<dbReference type="PANTHER" id="PTHR43297:SF7">
    <property type="entry name" value="D,D-DIPEPTIDE TRANSPORT ATP-BINDING PROTEIN DDPD-RELATED"/>
    <property type="match status" value="1"/>
</dbReference>
<evidence type="ECO:0000259" key="8">
    <source>
        <dbReference type="PROSITE" id="PS50893"/>
    </source>
</evidence>
<evidence type="ECO:0000313" key="10">
    <source>
        <dbReference type="Proteomes" id="UP001336250"/>
    </source>
</evidence>
<sequence length="470" mass="49300">MTEVLLAVAGLSVQVGGRPLLREVSFELRAGEALTLLGESGAGKSLLAQAVMGNLPRALRAGGRVTIGGATTAAADGAARRPLWGRALALLPQEPALALDPLARIAPQLAEVHALVGGAGFGQAPALAARQLADIGLSHAVRRYPWQVSGGMAQRAAAAMALAGGARVLMADEPTKGLDAHWRARTVETLQAVQRRGGCVVTITHDLRVAQALGGRLMVLRDGEVVEQGEAQAVLAAPRHPFTRALLAADPAHWPMPAPQAAEGEPVVRAQGLAKRFGERRLFEGIDLALHSRDRLVVQGASGTGKSTLGNVLLGLQPADAGVVRRRPDLPATAFQKLYQDPAASFAPHARLAQSLRDVARRHGRAWSQVQACLDRLRVPESLLGRRPAEVSGGELQRIALARVLTVQPALLFADEPTSRLDPVSQQEAMALLLETAAQTRAALVLVTHDDDIAAAVATQRLSFGEAAAA</sequence>
<comment type="caution">
    <text evidence="9">The sequence shown here is derived from an EMBL/GenBank/DDBJ whole genome shotgun (WGS) entry which is preliminary data.</text>
</comment>
<dbReference type="GO" id="GO:0005886">
    <property type="term" value="C:plasma membrane"/>
    <property type="evidence" value="ECO:0007669"/>
    <property type="project" value="UniProtKB-SubCell"/>
</dbReference>
<dbReference type="SUPFAM" id="SSF52540">
    <property type="entry name" value="P-loop containing nucleoside triphosphate hydrolases"/>
    <property type="match status" value="2"/>
</dbReference>
<proteinExistence type="inferred from homology"/>
<dbReference type="PROSITE" id="PS00211">
    <property type="entry name" value="ABC_TRANSPORTER_1"/>
    <property type="match status" value="1"/>
</dbReference>
<dbReference type="InterPro" id="IPR027417">
    <property type="entry name" value="P-loop_NTPase"/>
</dbReference>
<evidence type="ECO:0000256" key="4">
    <source>
        <dbReference type="ARBA" id="ARBA00022475"/>
    </source>
</evidence>
<feature type="domain" description="ABC transporter" evidence="8">
    <location>
        <begin position="268"/>
        <end position="470"/>
    </location>
</feature>
<keyword evidence="5" id="KW-0547">Nucleotide-binding</keyword>
<keyword evidence="10" id="KW-1185">Reference proteome</keyword>
<dbReference type="InterPro" id="IPR003439">
    <property type="entry name" value="ABC_transporter-like_ATP-bd"/>
</dbReference>
<protein>
    <submittedName>
        <fullName evidence="9">ATP-binding cassette domain-containing protein</fullName>
    </submittedName>
</protein>
<dbReference type="InterPro" id="IPR050388">
    <property type="entry name" value="ABC_Ni/Peptide_Import"/>
</dbReference>